<feature type="region of interest" description="Disordered" evidence="1">
    <location>
        <begin position="43"/>
        <end position="127"/>
    </location>
</feature>
<gene>
    <name evidence="4" type="ORF">HDA35_006018</name>
</gene>
<evidence type="ECO:0000313" key="4">
    <source>
        <dbReference type="EMBL" id="NYF60187.1"/>
    </source>
</evidence>
<dbReference type="Gene3D" id="2.60.40.290">
    <property type="match status" value="1"/>
</dbReference>
<evidence type="ECO:0000259" key="3">
    <source>
        <dbReference type="SMART" id="SM00637"/>
    </source>
</evidence>
<proteinExistence type="predicted"/>
<organism evidence="4 5">
    <name type="scientific">Micromonospora purpureochromogenes</name>
    <dbReference type="NCBI Taxonomy" id="47872"/>
    <lineage>
        <taxon>Bacteria</taxon>
        <taxon>Bacillati</taxon>
        <taxon>Actinomycetota</taxon>
        <taxon>Actinomycetes</taxon>
        <taxon>Micromonosporales</taxon>
        <taxon>Micromonosporaceae</taxon>
        <taxon>Micromonospora</taxon>
    </lineage>
</organism>
<dbReference type="InterPro" id="IPR001919">
    <property type="entry name" value="CBD2"/>
</dbReference>
<dbReference type="Proteomes" id="UP000631553">
    <property type="component" value="Unassembled WGS sequence"/>
</dbReference>
<evidence type="ECO:0000313" key="5">
    <source>
        <dbReference type="Proteomes" id="UP000631553"/>
    </source>
</evidence>
<evidence type="ECO:0000256" key="2">
    <source>
        <dbReference type="SAM" id="Phobius"/>
    </source>
</evidence>
<comment type="caution">
    <text evidence="4">The sequence shown here is derived from an EMBL/GenBank/DDBJ whole genome shotgun (WGS) entry which is preliminary data.</text>
</comment>
<dbReference type="EMBL" id="JACCCQ010000001">
    <property type="protein sequence ID" value="NYF60187.1"/>
    <property type="molecule type" value="Genomic_DNA"/>
</dbReference>
<accession>A0ABX2RUG3</accession>
<feature type="domain" description="CBM2" evidence="3">
    <location>
        <begin position="124"/>
        <end position="225"/>
    </location>
</feature>
<dbReference type="SMART" id="SM00637">
    <property type="entry name" value="CBD_II"/>
    <property type="match status" value="1"/>
</dbReference>
<feature type="transmembrane region" description="Helical" evidence="2">
    <location>
        <begin position="20"/>
        <end position="41"/>
    </location>
</feature>
<keyword evidence="5" id="KW-1185">Reference proteome</keyword>
<protein>
    <recommendedName>
        <fullName evidence="3">CBM2 domain-containing protein</fullName>
    </recommendedName>
</protein>
<keyword evidence="2" id="KW-1133">Transmembrane helix</keyword>
<dbReference type="InterPro" id="IPR008965">
    <property type="entry name" value="CBM2/CBM3_carb-bd_dom_sf"/>
</dbReference>
<dbReference type="Pfam" id="PF00553">
    <property type="entry name" value="CBM_2"/>
    <property type="match status" value="1"/>
</dbReference>
<dbReference type="SUPFAM" id="SSF49384">
    <property type="entry name" value="Carbohydrate-binding domain"/>
    <property type="match status" value="1"/>
</dbReference>
<reference evidence="4 5" key="1">
    <citation type="submission" date="2020-07" db="EMBL/GenBank/DDBJ databases">
        <title>Sequencing the genomes of 1000 actinobacteria strains.</title>
        <authorList>
            <person name="Klenk H.-P."/>
        </authorList>
    </citation>
    <scope>NUCLEOTIDE SEQUENCE [LARGE SCALE GENOMIC DNA]</scope>
    <source>
        <strain evidence="4 5">DSM 43814</strain>
    </source>
</reference>
<sequence length="228" mass="22832">MSGTRRRTPRGATALASSPWVVVATGVVVMVVLLVVALTASRSREPGTGARPDDLPATVALPDLPSGSPSQAAVALPAPMVPGLSPRRSDPPPVPTPGGPSTSSAGGAGAQPGSVPPAPPPSPVTGRYRVVETFDGGFIGEVLLANAAARPRPWAVRLVPPAGSRLVTSWVEGAPQGSARMSDGVFTYTSGVDLEGGASVPLRFHIEHNGGDTRPSGCTVDGTACAGL</sequence>
<keyword evidence="2" id="KW-0812">Transmembrane</keyword>
<dbReference type="InterPro" id="IPR012291">
    <property type="entry name" value="CBM2_carb-bd_dom_sf"/>
</dbReference>
<feature type="compositionally biased region" description="Pro residues" evidence="1">
    <location>
        <begin position="114"/>
        <end position="123"/>
    </location>
</feature>
<name>A0ABX2RUG3_9ACTN</name>
<keyword evidence="2" id="KW-0472">Membrane</keyword>
<dbReference type="RefSeq" id="WP_179805729.1">
    <property type="nucleotide sequence ID" value="NZ_JACCCQ010000001.1"/>
</dbReference>
<evidence type="ECO:0000256" key="1">
    <source>
        <dbReference type="SAM" id="MobiDB-lite"/>
    </source>
</evidence>